<keyword evidence="5 8" id="KW-0067">ATP-binding</keyword>
<gene>
    <name evidence="11" type="ORF">HHI36_015641</name>
</gene>
<keyword evidence="4 8" id="KW-0547">Nucleotide-binding</keyword>
<evidence type="ECO:0000313" key="11">
    <source>
        <dbReference type="EMBL" id="KAL3274230.1"/>
    </source>
</evidence>
<evidence type="ECO:0000256" key="2">
    <source>
        <dbReference type="ARBA" id="ARBA00010899"/>
    </source>
</evidence>
<comment type="caution">
    <text evidence="11">The sequence shown here is derived from an EMBL/GenBank/DDBJ whole genome shotgun (WGS) entry which is preliminary data.</text>
</comment>
<evidence type="ECO:0000256" key="3">
    <source>
        <dbReference type="ARBA" id="ARBA00022701"/>
    </source>
</evidence>
<evidence type="ECO:0000259" key="10">
    <source>
        <dbReference type="PROSITE" id="PS50067"/>
    </source>
</evidence>
<keyword evidence="12" id="KW-1185">Reference proteome</keyword>
<evidence type="ECO:0000256" key="6">
    <source>
        <dbReference type="ARBA" id="ARBA00023175"/>
    </source>
</evidence>
<dbReference type="SMART" id="SM00129">
    <property type="entry name" value="KISc"/>
    <property type="match status" value="1"/>
</dbReference>
<protein>
    <recommendedName>
        <fullName evidence="9">Kinesin-like protein</fullName>
    </recommendedName>
</protein>
<dbReference type="GO" id="GO:0005524">
    <property type="term" value="F:ATP binding"/>
    <property type="evidence" value="ECO:0007669"/>
    <property type="project" value="UniProtKB-UniRule"/>
</dbReference>
<dbReference type="Gene3D" id="3.40.850.10">
    <property type="entry name" value="Kinesin motor domain"/>
    <property type="match status" value="1"/>
</dbReference>
<organism evidence="11 12">
    <name type="scientific">Cryptolaemus montrouzieri</name>
    <dbReference type="NCBI Taxonomy" id="559131"/>
    <lineage>
        <taxon>Eukaryota</taxon>
        <taxon>Metazoa</taxon>
        <taxon>Ecdysozoa</taxon>
        <taxon>Arthropoda</taxon>
        <taxon>Hexapoda</taxon>
        <taxon>Insecta</taxon>
        <taxon>Pterygota</taxon>
        <taxon>Neoptera</taxon>
        <taxon>Endopterygota</taxon>
        <taxon>Coleoptera</taxon>
        <taxon>Polyphaga</taxon>
        <taxon>Cucujiformia</taxon>
        <taxon>Coccinelloidea</taxon>
        <taxon>Coccinellidae</taxon>
        <taxon>Scymninae</taxon>
        <taxon>Scymnini</taxon>
        <taxon>Cryptolaemus</taxon>
    </lineage>
</organism>
<dbReference type="InterPro" id="IPR027640">
    <property type="entry name" value="Kinesin-like_fam"/>
</dbReference>
<dbReference type="PROSITE" id="PS50067">
    <property type="entry name" value="KINESIN_MOTOR_2"/>
    <property type="match status" value="1"/>
</dbReference>
<dbReference type="InterPro" id="IPR019821">
    <property type="entry name" value="Kinesin_motor_CS"/>
</dbReference>
<evidence type="ECO:0000256" key="1">
    <source>
        <dbReference type="ARBA" id="ARBA00004245"/>
    </source>
</evidence>
<keyword evidence="3 9" id="KW-0493">Microtubule</keyword>
<dbReference type="PANTHER" id="PTHR47972:SF45">
    <property type="entry name" value="PROTEIN CLARET SEGREGATIONAL"/>
    <property type="match status" value="1"/>
</dbReference>
<sequence>MRGSILPGGIIKNSETQEFSFDRVFHQNTTQEEIFEELAHLIQSALDGYHVCVFAYGQTSSGKTYTMQGEPSREREGMIPRSIKLIFETKKEMEALGWSYDIRASFLEIYNENVRDMLAVDTRRPLEIRFNEGRGTTVSNLTIVPVSTAEELTDYMFKAQEKRSIAVTNFNEHSSRSHAVAKIYIEARYKDEIFYGSVSLVDLAGSESAKFANSERLTETKNINKSLSCLGNVMLALHKKESHIPFRDSKLTYLLQSSLGGNSKCLMIVHISPTQDCFNESINSLRFANQVKTVKLASSKNRVVK</sequence>
<dbReference type="GO" id="GO:0003774">
    <property type="term" value="F:cytoskeletal motor activity"/>
    <property type="evidence" value="ECO:0007669"/>
    <property type="project" value="UniProtKB-UniRule"/>
</dbReference>
<feature type="domain" description="Kinesin motor" evidence="10">
    <location>
        <begin position="1"/>
        <end position="294"/>
    </location>
</feature>
<dbReference type="Proteomes" id="UP001516400">
    <property type="component" value="Unassembled WGS sequence"/>
</dbReference>
<dbReference type="InterPro" id="IPR001752">
    <property type="entry name" value="Kinesin_motor_dom"/>
</dbReference>
<evidence type="ECO:0000256" key="8">
    <source>
        <dbReference type="PROSITE-ProRule" id="PRU00283"/>
    </source>
</evidence>
<name>A0ABD2N668_9CUCU</name>
<evidence type="ECO:0000256" key="5">
    <source>
        <dbReference type="ARBA" id="ARBA00022840"/>
    </source>
</evidence>
<dbReference type="PRINTS" id="PR00380">
    <property type="entry name" value="KINESINHEAVY"/>
</dbReference>
<dbReference type="PROSITE" id="PS00411">
    <property type="entry name" value="KINESIN_MOTOR_1"/>
    <property type="match status" value="1"/>
</dbReference>
<proteinExistence type="inferred from homology"/>
<evidence type="ECO:0000256" key="9">
    <source>
        <dbReference type="RuleBase" id="RU000394"/>
    </source>
</evidence>
<evidence type="ECO:0000256" key="7">
    <source>
        <dbReference type="ARBA" id="ARBA00023212"/>
    </source>
</evidence>
<dbReference type="SUPFAM" id="SSF52540">
    <property type="entry name" value="P-loop containing nucleoside triphosphate hydrolases"/>
    <property type="match status" value="1"/>
</dbReference>
<dbReference type="InterPro" id="IPR027417">
    <property type="entry name" value="P-loop_NTPase"/>
</dbReference>
<evidence type="ECO:0000256" key="4">
    <source>
        <dbReference type="ARBA" id="ARBA00022741"/>
    </source>
</evidence>
<dbReference type="GO" id="GO:0005874">
    <property type="term" value="C:microtubule"/>
    <property type="evidence" value="ECO:0007669"/>
    <property type="project" value="UniProtKB-KW"/>
</dbReference>
<accession>A0ABD2N668</accession>
<keyword evidence="6 8" id="KW-0505">Motor protein</keyword>
<reference evidence="11 12" key="1">
    <citation type="journal article" date="2021" name="BMC Biol.">
        <title>Horizontally acquired antibacterial genes associated with adaptive radiation of ladybird beetles.</title>
        <authorList>
            <person name="Li H.S."/>
            <person name="Tang X.F."/>
            <person name="Huang Y.H."/>
            <person name="Xu Z.Y."/>
            <person name="Chen M.L."/>
            <person name="Du X.Y."/>
            <person name="Qiu B.Y."/>
            <person name="Chen P.T."/>
            <person name="Zhang W."/>
            <person name="Slipinski A."/>
            <person name="Escalona H.E."/>
            <person name="Waterhouse R.M."/>
            <person name="Zwick A."/>
            <person name="Pang H."/>
        </authorList>
    </citation>
    <scope>NUCLEOTIDE SEQUENCE [LARGE SCALE GENOMIC DNA]</scope>
    <source>
        <strain evidence="11">SYSU2018</strain>
    </source>
</reference>
<evidence type="ECO:0000313" key="12">
    <source>
        <dbReference type="Proteomes" id="UP001516400"/>
    </source>
</evidence>
<dbReference type="Pfam" id="PF00225">
    <property type="entry name" value="Kinesin"/>
    <property type="match status" value="1"/>
</dbReference>
<feature type="binding site" evidence="8">
    <location>
        <begin position="57"/>
        <end position="64"/>
    </location>
    <ligand>
        <name>ATP</name>
        <dbReference type="ChEBI" id="CHEBI:30616"/>
    </ligand>
</feature>
<keyword evidence="7" id="KW-0963">Cytoplasm</keyword>
<comment type="subcellular location">
    <subcellularLocation>
        <location evidence="1">Cytoplasm</location>
        <location evidence="1">Cytoskeleton</location>
    </subcellularLocation>
</comment>
<comment type="similarity">
    <text evidence="2">Belongs to the TRAFAC class myosin-kinesin ATPase superfamily. Kinesin family. KIN-14 subfamily.</text>
</comment>
<keyword evidence="7" id="KW-0206">Cytoskeleton</keyword>
<dbReference type="EMBL" id="JABFTP020000062">
    <property type="protein sequence ID" value="KAL3274230.1"/>
    <property type="molecule type" value="Genomic_DNA"/>
</dbReference>
<dbReference type="InterPro" id="IPR036961">
    <property type="entry name" value="Kinesin_motor_dom_sf"/>
</dbReference>
<dbReference type="AlphaFoldDB" id="A0ABD2N668"/>
<dbReference type="PANTHER" id="PTHR47972">
    <property type="entry name" value="KINESIN-LIKE PROTEIN KLP-3"/>
    <property type="match status" value="1"/>
</dbReference>